<reference evidence="2" key="1">
    <citation type="journal article" date="2022" name="Mol. Ecol. Resour.">
        <title>The genomes of chicory, endive, great burdock and yacon provide insights into Asteraceae palaeo-polyploidization history and plant inulin production.</title>
        <authorList>
            <person name="Fan W."/>
            <person name="Wang S."/>
            <person name="Wang H."/>
            <person name="Wang A."/>
            <person name="Jiang F."/>
            <person name="Liu H."/>
            <person name="Zhao H."/>
            <person name="Xu D."/>
            <person name="Zhang Y."/>
        </authorList>
    </citation>
    <scope>NUCLEOTIDE SEQUENCE [LARGE SCALE GENOMIC DNA]</scope>
    <source>
        <strain evidence="2">cv. Yunnan</strain>
    </source>
</reference>
<reference evidence="1 2" key="2">
    <citation type="journal article" date="2022" name="Mol. Ecol. Resour.">
        <title>The genomes of chicory, endive, great burdock and yacon provide insights into Asteraceae paleo-polyploidization history and plant inulin production.</title>
        <authorList>
            <person name="Fan W."/>
            <person name="Wang S."/>
            <person name="Wang H."/>
            <person name="Wang A."/>
            <person name="Jiang F."/>
            <person name="Liu H."/>
            <person name="Zhao H."/>
            <person name="Xu D."/>
            <person name="Zhang Y."/>
        </authorList>
    </citation>
    <scope>NUCLEOTIDE SEQUENCE [LARGE SCALE GENOMIC DNA]</scope>
    <source>
        <strain evidence="2">cv. Yunnan</strain>
        <tissue evidence="1">Leaves</tissue>
    </source>
</reference>
<gene>
    <name evidence="1" type="ORF">L1987_19533</name>
</gene>
<keyword evidence="2" id="KW-1185">Reference proteome</keyword>
<evidence type="ECO:0000313" key="2">
    <source>
        <dbReference type="Proteomes" id="UP001056120"/>
    </source>
</evidence>
<accession>A0ACB9IRE4</accession>
<organism evidence="1 2">
    <name type="scientific">Smallanthus sonchifolius</name>
    <dbReference type="NCBI Taxonomy" id="185202"/>
    <lineage>
        <taxon>Eukaryota</taxon>
        <taxon>Viridiplantae</taxon>
        <taxon>Streptophyta</taxon>
        <taxon>Embryophyta</taxon>
        <taxon>Tracheophyta</taxon>
        <taxon>Spermatophyta</taxon>
        <taxon>Magnoliopsida</taxon>
        <taxon>eudicotyledons</taxon>
        <taxon>Gunneridae</taxon>
        <taxon>Pentapetalae</taxon>
        <taxon>asterids</taxon>
        <taxon>campanulids</taxon>
        <taxon>Asterales</taxon>
        <taxon>Asteraceae</taxon>
        <taxon>Asteroideae</taxon>
        <taxon>Heliantheae alliance</taxon>
        <taxon>Millerieae</taxon>
        <taxon>Smallanthus</taxon>
    </lineage>
</organism>
<name>A0ACB9IRE4_9ASTR</name>
<dbReference type="EMBL" id="CM042024">
    <property type="protein sequence ID" value="KAI3809930.1"/>
    <property type="molecule type" value="Genomic_DNA"/>
</dbReference>
<protein>
    <submittedName>
        <fullName evidence="1">Uncharacterized protein</fullName>
    </submittedName>
</protein>
<sequence length="259" mass="29904">MSLNIPWTAISEKLTTRNDATCCMKWYNQLTSSLVAEKKWCDADDYRMIGALYEMDAACVEDIDWDNVLEHRPGDICLKRWNQMVKHIGDYRSKSFGEQVDILAKRYCPDLAETREVWDNKPASLKDALFDEISNYQLVLLKPVTKTQVLRILSPHHYSSSRIKLGELKDKEIYLTVRILGRKVPPASTCRLAHFNSPPISALFQIQIQVQILIPIHFNFIYLVNLNPYIHLGGSVFVQDFTSRRLSYDLPMHLNLISA</sequence>
<dbReference type="Proteomes" id="UP001056120">
    <property type="component" value="Linkage Group LG07"/>
</dbReference>
<proteinExistence type="predicted"/>
<evidence type="ECO:0000313" key="1">
    <source>
        <dbReference type="EMBL" id="KAI3809930.1"/>
    </source>
</evidence>
<comment type="caution">
    <text evidence="1">The sequence shown here is derived from an EMBL/GenBank/DDBJ whole genome shotgun (WGS) entry which is preliminary data.</text>
</comment>